<dbReference type="Proteomes" id="UP001500469">
    <property type="component" value="Unassembled WGS sequence"/>
</dbReference>
<dbReference type="RefSeq" id="WP_343854509.1">
    <property type="nucleotide sequence ID" value="NZ_BAAAFI010000047.1"/>
</dbReference>
<comment type="caution">
    <text evidence="1">The sequence shown here is derived from an EMBL/GenBank/DDBJ whole genome shotgun (WGS) entry which is preliminary data.</text>
</comment>
<reference evidence="2" key="1">
    <citation type="journal article" date="2019" name="Int. J. Syst. Evol. Microbiol.">
        <title>The Global Catalogue of Microorganisms (GCM) 10K type strain sequencing project: providing services to taxonomists for standard genome sequencing and annotation.</title>
        <authorList>
            <consortium name="The Broad Institute Genomics Platform"/>
            <consortium name="The Broad Institute Genome Sequencing Center for Infectious Disease"/>
            <person name="Wu L."/>
            <person name="Ma J."/>
        </authorList>
    </citation>
    <scope>NUCLEOTIDE SEQUENCE [LARGE SCALE GENOMIC DNA]</scope>
    <source>
        <strain evidence="2">JCM 16112</strain>
    </source>
</reference>
<protein>
    <submittedName>
        <fullName evidence="1">Acyltransferase</fullName>
    </submittedName>
</protein>
<organism evidence="1 2">
    <name type="scientific">Algoriphagus jejuensis</name>
    <dbReference type="NCBI Taxonomy" id="419934"/>
    <lineage>
        <taxon>Bacteria</taxon>
        <taxon>Pseudomonadati</taxon>
        <taxon>Bacteroidota</taxon>
        <taxon>Cytophagia</taxon>
        <taxon>Cytophagales</taxon>
        <taxon>Cyclobacteriaceae</taxon>
        <taxon>Algoriphagus</taxon>
    </lineage>
</organism>
<dbReference type="PANTHER" id="PTHR23416">
    <property type="entry name" value="SIALIC ACID SYNTHASE-RELATED"/>
    <property type="match status" value="1"/>
</dbReference>
<proteinExistence type="predicted"/>
<dbReference type="Pfam" id="PF14602">
    <property type="entry name" value="Hexapep_2"/>
    <property type="match status" value="1"/>
</dbReference>
<evidence type="ECO:0000313" key="1">
    <source>
        <dbReference type="EMBL" id="GAA0880916.1"/>
    </source>
</evidence>
<dbReference type="InterPro" id="IPR051159">
    <property type="entry name" value="Hexapeptide_acetyltransf"/>
</dbReference>
<keyword evidence="1" id="KW-0808">Transferase</keyword>
<dbReference type="Pfam" id="PF00132">
    <property type="entry name" value="Hexapep"/>
    <property type="match status" value="1"/>
</dbReference>
<dbReference type="CDD" id="cd04647">
    <property type="entry name" value="LbH_MAT_like"/>
    <property type="match status" value="1"/>
</dbReference>
<evidence type="ECO:0000313" key="2">
    <source>
        <dbReference type="Proteomes" id="UP001500469"/>
    </source>
</evidence>
<keyword evidence="1" id="KW-0012">Acyltransferase</keyword>
<keyword evidence="2" id="KW-1185">Reference proteome</keyword>
<sequence length="193" mass="21284">MNRRESLKDPDDLEFFDRIQKLHLSLDQEFLNQFQRSLPLNEVLIDRWERASRLGFGDQTSIYDSSLVLGNVQVGKSCWIGPFTVLDGSGGLSIGDHCTISAGVHIYSHDNVIQTLSSGRFPIDRNPTTIGRNVYIAPNVVIAKGVNIGDCCVVGVGSFVNKSFDSNKILVGQPAKCIGEVIVTDSSIDFKYF</sequence>
<name>A0ABP3YHD3_9BACT</name>
<dbReference type="SUPFAM" id="SSF51161">
    <property type="entry name" value="Trimeric LpxA-like enzymes"/>
    <property type="match status" value="1"/>
</dbReference>
<dbReference type="GO" id="GO:0016746">
    <property type="term" value="F:acyltransferase activity"/>
    <property type="evidence" value="ECO:0007669"/>
    <property type="project" value="UniProtKB-KW"/>
</dbReference>
<accession>A0ABP3YHD3</accession>
<dbReference type="Gene3D" id="2.160.10.10">
    <property type="entry name" value="Hexapeptide repeat proteins"/>
    <property type="match status" value="1"/>
</dbReference>
<dbReference type="InterPro" id="IPR011004">
    <property type="entry name" value="Trimer_LpxA-like_sf"/>
</dbReference>
<dbReference type="InterPro" id="IPR001451">
    <property type="entry name" value="Hexapep"/>
</dbReference>
<dbReference type="EMBL" id="BAAAFI010000047">
    <property type="protein sequence ID" value="GAA0880916.1"/>
    <property type="molecule type" value="Genomic_DNA"/>
</dbReference>
<gene>
    <name evidence="1" type="ORF">GCM10009119_38860</name>
</gene>